<comment type="caution">
    <text evidence="2">The sequence shown here is derived from an EMBL/GenBank/DDBJ whole genome shotgun (WGS) entry which is preliminary data.</text>
</comment>
<dbReference type="EMBL" id="MU865290">
    <property type="protein sequence ID" value="KAK4231965.1"/>
    <property type="molecule type" value="Genomic_DNA"/>
</dbReference>
<dbReference type="Proteomes" id="UP001301958">
    <property type="component" value="Unassembled WGS sequence"/>
</dbReference>
<reference evidence="2" key="1">
    <citation type="journal article" date="2023" name="Mol. Phylogenet. Evol.">
        <title>Genome-scale phylogeny and comparative genomics of the fungal order Sordariales.</title>
        <authorList>
            <person name="Hensen N."/>
            <person name="Bonometti L."/>
            <person name="Westerberg I."/>
            <person name="Brannstrom I.O."/>
            <person name="Guillou S."/>
            <person name="Cros-Aarteil S."/>
            <person name="Calhoun S."/>
            <person name="Haridas S."/>
            <person name="Kuo A."/>
            <person name="Mondo S."/>
            <person name="Pangilinan J."/>
            <person name="Riley R."/>
            <person name="LaButti K."/>
            <person name="Andreopoulos B."/>
            <person name="Lipzen A."/>
            <person name="Chen C."/>
            <person name="Yan M."/>
            <person name="Daum C."/>
            <person name="Ng V."/>
            <person name="Clum A."/>
            <person name="Steindorff A."/>
            <person name="Ohm R.A."/>
            <person name="Martin F."/>
            <person name="Silar P."/>
            <person name="Natvig D.O."/>
            <person name="Lalanne C."/>
            <person name="Gautier V."/>
            <person name="Ament-Velasquez S.L."/>
            <person name="Kruys A."/>
            <person name="Hutchinson M.I."/>
            <person name="Powell A.J."/>
            <person name="Barry K."/>
            <person name="Miller A.N."/>
            <person name="Grigoriev I.V."/>
            <person name="Debuchy R."/>
            <person name="Gladieux P."/>
            <person name="Hiltunen Thoren M."/>
            <person name="Johannesson H."/>
        </authorList>
    </citation>
    <scope>NUCLEOTIDE SEQUENCE</scope>
    <source>
        <strain evidence="2">CBS 990.96</strain>
    </source>
</reference>
<accession>A0AAN7H8D9</accession>
<reference evidence="2" key="2">
    <citation type="submission" date="2023-05" db="EMBL/GenBank/DDBJ databases">
        <authorList>
            <consortium name="Lawrence Berkeley National Laboratory"/>
            <person name="Steindorff A."/>
            <person name="Hensen N."/>
            <person name="Bonometti L."/>
            <person name="Westerberg I."/>
            <person name="Brannstrom I.O."/>
            <person name="Guillou S."/>
            <person name="Cros-Aarteil S."/>
            <person name="Calhoun S."/>
            <person name="Haridas S."/>
            <person name="Kuo A."/>
            <person name="Mondo S."/>
            <person name="Pangilinan J."/>
            <person name="Riley R."/>
            <person name="Labutti K."/>
            <person name="Andreopoulos B."/>
            <person name="Lipzen A."/>
            <person name="Chen C."/>
            <person name="Yanf M."/>
            <person name="Daum C."/>
            <person name="Ng V."/>
            <person name="Clum A."/>
            <person name="Ohm R."/>
            <person name="Martin F."/>
            <person name="Silar P."/>
            <person name="Natvig D."/>
            <person name="Lalanne C."/>
            <person name="Gautier V."/>
            <person name="Ament-Velasquez S.L."/>
            <person name="Kruys A."/>
            <person name="Hutchinson M.I."/>
            <person name="Powell A.J."/>
            <person name="Barry K."/>
            <person name="Miller A.N."/>
            <person name="Grigoriev I.V."/>
            <person name="Debuchy R."/>
            <person name="Gladieux P."/>
            <person name="Thoren M.H."/>
            <person name="Johannesson H."/>
        </authorList>
    </citation>
    <scope>NUCLEOTIDE SEQUENCE</scope>
    <source>
        <strain evidence="2">CBS 990.96</strain>
    </source>
</reference>
<evidence type="ECO:0000313" key="2">
    <source>
        <dbReference type="EMBL" id="KAK4231965.1"/>
    </source>
</evidence>
<evidence type="ECO:0000256" key="1">
    <source>
        <dbReference type="SAM" id="MobiDB-lite"/>
    </source>
</evidence>
<feature type="region of interest" description="Disordered" evidence="1">
    <location>
        <begin position="293"/>
        <end position="338"/>
    </location>
</feature>
<sequence>MPPTHNWSLISEFTDLFPPGRSGKGTKGPRPLTIICTRVLAEHFQYANVEDIQDIRLPERFINRLDAELDARRSLRALAFEAWKNWLKLCDVDGGDDVRFHQEVDIRKFGTHDLPLYTKPLVSHSLDFIVRLNIQPVSIFPQAAHQLLSLTDLPNLVRLVLDDCGRPNDVNPPPPAISDRLIRGWSEKPRPFPRLASIDLMAQPGQLTRQALRYASIFPLLLEFIMSKGLPSPRRGEDALVRSWGWDPEGAAKYHPMLYVSHKQPCAFIYLQGETPTQIYQAGTRPSTFYRLSSEEENDLKRKLGSSDSNNNNSKKGPKPRPPKRQNIGDMLSGLGAI</sequence>
<protein>
    <submittedName>
        <fullName evidence="2">Uncharacterized protein</fullName>
    </submittedName>
</protein>
<proteinExistence type="predicted"/>
<gene>
    <name evidence="2" type="ORF">QBC38DRAFT_450821</name>
</gene>
<keyword evidence="3" id="KW-1185">Reference proteome</keyword>
<feature type="compositionally biased region" description="Low complexity" evidence="1">
    <location>
        <begin position="306"/>
        <end position="315"/>
    </location>
</feature>
<dbReference type="AlphaFoldDB" id="A0AAN7H8D9"/>
<organism evidence="2 3">
    <name type="scientific">Podospora fimiseda</name>
    <dbReference type="NCBI Taxonomy" id="252190"/>
    <lineage>
        <taxon>Eukaryota</taxon>
        <taxon>Fungi</taxon>
        <taxon>Dikarya</taxon>
        <taxon>Ascomycota</taxon>
        <taxon>Pezizomycotina</taxon>
        <taxon>Sordariomycetes</taxon>
        <taxon>Sordariomycetidae</taxon>
        <taxon>Sordariales</taxon>
        <taxon>Podosporaceae</taxon>
        <taxon>Podospora</taxon>
    </lineage>
</organism>
<evidence type="ECO:0000313" key="3">
    <source>
        <dbReference type="Proteomes" id="UP001301958"/>
    </source>
</evidence>
<name>A0AAN7H8D9_9PEZI</name>